<gene>
    <name evidence="1" type="ORF">ABK249_02815</name>
</gene>
<reference evidence="1 2" key="1">
    <citation type="submission" date="2024-05" db="EMBL/GenBank/DDBJ databases">
        <title>Neorhizobium sp. Rsf11, a plant growth promoting and heavy metal resistant PAH-degrader.</title>
        <authorList>
            <person name="Golubev S.N."/>
            <person name="Muratova A.Y."/>
            <person name="Markelova M.I."/>
        </authorList>
    </citation>
    <scope>NUCLEOTIDE SEQUENCE [LARGE SCALE GENOMIC DNA]</scope>
    <source>
        <strain evidence="1 2">Rsf11</strain>
    </source>
</reference>
<dbReference type="RefSeq" id="WP_348862156.1">
    <property type="nucleotide sequence ID" value="NZ_JBEAAL010000001.1"/>
</dbReference>
<proteinExistence type="predicted"/>
<name>A0ABV0LW80_9HYPH</name>
<protein>
    <submittedName>
        <fullName evidence="1">Uncharacterized protein</fullName>
    </submittedName>
</protein>
<accession>A0ABV0LW80</accession>
<evidence type="ECO:0000313" key="1">
    <source>
        <dbReference type="EMBL" id="MEQ1403854.1"/>
    </source>
</evidence>
<sequence>MMIKIMKRPRILLIVAPSLYQCAKTAEAWGLVPGQIENFRNVTRAIQLRGVTPGTPFISIDRKSWVATPEGYELDTALDVVQRAGLVRIAQDDDLANHRAYDGVPLREAVAR</sequence>
<organism evidence="1 2">
    <name type="scientific">Neorhizobium phenanthreniclasticum</name>
    <dbReference type="NCBI Taxonomy" id="3157917"/>
    <lineage>
        <taxon>Bacteria</taxon>
        <taxon>Pseudomonadati</taxon>
        <taxon>Pseudomonadota</taxon>
        <taxon>Alphaproteobacteria</taxon>
        <taxon>Hyphomicrobiales</taxon>
        <taxon>Rhizobiaceae</taxon>
        <taxon>Rhizobium/Agrobacterium group</taxon>
        <taxon>Neorhizobium</taxon>
    </lineage>
</organism>
<comment type="caution">
    <text evidence="1">The sequence shown here is derived from an EMBL/GenBank/DDBJ whole genome shotgun (WGS) entry which is preliminary data.</text>
</comment>
<dbReference type="Proteomes" id="UP001496627">
    <property type="component" value="Unassembled WGS sequence"/>
</dbReference>
<keyword evidence="2" id="KW-1185">Reference proteome</keyword>
<evidence type="ECO:0000313" key="2">
    <source>
        <dbReference type="Proteomes" id="UP001496627"/>
    </source>
</evidence>
<dbReference type="EMBL" id="JBEAAL010000001">
    <property type="protein sequence ID" value="MEQ1403854.1"/>
    <property type="molecule type" value="Genomic_DNA"/>
</dbReference>